<gene>
    <name evidence="2" type="ORF">CEP54_001275</name>
</gene>
<dbReference type="SMART" id="SM00317">
    <property type="entry name" value="SET"/>
    <property type="match status" value="1"/>
</dbReference>
<comment type="caution">
    <text evidence="2">The sequence shown here is derived from an EMBL/GenBank/DDBJ whole genome shotgun (WGS) entry which is preliminary data.</text>
</comment>
<accession>A0A428R1Z4</accession>
<dbReference type="InterPro" id="IPR046341">
    <property type="entry name" value="SET_dom_sf"/>
</dbReference>
<evidence type="ECO:0000313" key="3">
    <source>
        <dbReference type="Proteomes" id="UP000288168"/>
    </source>
</evidence>
<evidence type="ECO:0000259" key="1">
    <source>
        <dbReference type="PROSITE" id="PS50280"/>
    </source>
</evidence>
<keyword evidence="3" id="KW-1185">Reference proteome</keyword>
<dbReference type="SUPFAM" id="SSF82199">
    <property type="entry name" value="SET domain"/>
    <property type="match status" value="1"/>
</dbReference>
<dbReference type="STRING" id="1325734.A0A428R1Z4"/>
<dbReference type="Proteomes" id="UP000288168">
    <property type="component" value="Unassembled WGS sequence"/>
</dbReference>
<dbReference type="InterPro" id="IPR053185">
    <property type="entry name" value="SET_domain_protein"/>
</dbReference>
<dbReference type="OrthoDB" id="438641at2759"/>
<dbReference type="PANTHER" id="PTHR47332">
    <property type="entry name" value="SET DOMAIN-CONTAINING PROTEIN 5"/>
    <property type="match status" value="1"/>
</dbReference>
<feature type="domain" description="SET" evidence="1">
    <location>
        <begin position="37"/>
        <end position="181"/>
    </location>
</feature>
<sequence>MSDADNNEVHREYLFHFVVFDSNASQAYSLIPLPANAPFELRETTDGRGWGAFATRRIRKGAVILEELPQFVIEATKVFPGSRHLEQAFANLPPPEKALVELARDNGGPEFTSSSLWFIQNSFNINHTELGFYLTQSRFNHSCVPNSSVPYTEHRDMAAAWLTRVALEDIEVGEEITFSYQPGLVTKTKAERHSQLFFECRCECCTLHPSFSQLSDRRRHLMAQLDYLAFGALRNGQIDRSENPIISDPGLKKAAEDRTLPITSQIFYHMLHIVIAEYEQVANDSLISTLRGNVLRLAYSLRTGSNIEMAARALTQVTFQKQLEVASRFFGLPDDGDDELNEWVSQMRAALMEDYLEDNS</sequence>
<dbReference type="EMBL" id="NKCI01000006">
    <property type="protein sequence ID" value="RSL71501.1"/>
    <property type="molecule type" value="Genomic_DNA"/>
</dbReference>
<proteinExistence type="predicted"/>
<name>A0A428R1Z4_9HYPO</name>
<reference evidence="2 3" key="1">
    <citation type="submission" date="2017-06" db="EMBL/GenBank/DDBJ databases">
        <title>Comparative genomic analysis of Ambrosia Fusariam Clade fungi.</title>
        <authorList>
            <person name="Stajich J.E."/>
            <person name="Carrillo J."/>
            <person name="Kijimoto T."/>
            <person name="Eskalen A."/>
            <person name="O'Donnell K."/>
            <person name="Kasson M."/>
        </authorList>
    </citation>
    <scope>NUCLEOTIDE SEQUENCE [LARGE SCALE GENOMIC DNA]</scope>
    <source>
        <strain evidence="2 3">NRRL62584</strain>
    </source>
</reference>
<dbReference type="PROSITE" id="PS50280">
    <property type="entry name" value="SET"/>
    <property type="match status" value="1"/>
</dbReference>
<dbReference type="CDD" id="cd20071">
    <property type="entry name" value="SET_SMYD"/>
    <property type="match status" value="1"/>
</dbReference>
<dbReference type="InterPro" id="IPR001214">
    <property type="entry name" value="SET_dom"/>
</dbReference>
<organism evidence="2 3">
    <name type="scientific">Fusarium duplospermum</name>
    <dbReference type="NCBI Taxonomy" id="1325734"/>
    <lineage>
        <taxon>Eukaryota</taxon>
        <taxon>Fungi</taxon>
        <taxon>Dikarya</taxon>
        <taxon>Ascomycota</taxon>
        <taxon>Pezizomycotina</taxon>
        <taxon>Sordariomycetes</taxon>
        <taxon>Hypocreomycetidae</taxon>
        <taxon>Hypocreales</taxon>
        <taxon>Nectriaceae</taxon>
        <taxon>Fusarium</taxon>
        <taxon>Fusarium solani species complex</taxon>
    </lineage>
</organism>
<dbReference type="PANTHER" id="PTHR47332:SF4">
    <property type="entry name" value="SET DOMAIN-CONTAINING PROTEIN 5"/>
    <property type="match status" value="1"/>
</dbReference>
<dbReference type="AlphaFoldDB" id="A0A428R1Z4"/>
<protein>
    <recommendedName>
        <fullName evidence="1">SET domain-containing protein</fullName>
    </recommendedName>
</protein>
<dbReference type="Pfam" id="PF00856">
    <property type="entry name" value="SET"/>
    <property type="match status" value="1"/>
</dbReference>
<evidence type="ECO:0000313" key="2">
    <source>
        <dbReference type="EMBL" id="RSL71501.1"/>
    </source>
</evidence>
<dbReference type="Gene3D" id="2.170.270.10">
    <property type="entry name" value="SET domain"/>
    <property type="match status" value="1"/>
</dbReference>